<feature type="compositionally biased region" description="Acidic residues" evidence="2">
    <location>
        <begin position="140"/>
        <end position="151"/>
    </location>
</feature>
<comment type="similarity">
    <text evidence="1">Belongs to the AATF family.</text>
</comment>
<dbReference type="Pfam" id="PF08164">
    <property type="entry name" value="TRAUB"/>
    <property type="match status" value="1"/>
</dbReference>
<reference evidence="5" key="1">
    <citation type="journal article" date="2023" name="PLoS Negl. Trop. Dis.">
        <title>A genome sequence for Biomphalaria pfeifferi, the major vector snail for the human-infecting parasite Schistosoma mansoni.</title>
        <authorList>
            <person name="Bu L."/>
            <person name="Lu L."/>
            <person name="Laidemitt M.R."/>
            <person name="Zhang S.M."/>
            <person name="Mutuku M."/>
            <person name="Mkoji G."/>
            <person name="Steinauer M."/>
            <person name="Loker E.S."/>
        </authorList>
    </citation>
    <scope>NUCLEOTIDE SEQUENCE</scope>
    <source>
        <strain evidence="5">KasaAsao</strain>
    </source>
</reference>
<proteinExistence type="inferred from homology"/>
<dbReference type="InterPro" id="IPR025160">
    <property type="entry name" value="AATF"/>
</dbReference>
<evidence type="ECO:0000259" key="4">
    <source>
        <dbReference type="Pfam" id="PF13339"/>
    </source>
</evidence>
<feature type="region of interest" description="Disordered" evidence="2">
    <location>
        <begin position="251"/>
        <end position="302"/>
    </location>
</feature>
<gene>
    <name evidence="5" type="ORF">Bpfe_026579</name>
</gene>
<accession>A0AAD8EXV3</accession>
<feature type="domain" description="AATF leucine zipper-containing" evidence="4">
    <location>
        <begin position="167"/>
        <end position="334"/>
    </location>
</feature>
<protein>
    <submittedName>
        <fullName evidence="5">Protein AATF</fullName>
    </submittedName>
</protein>
<name>A0AAD8EXV3_BIOPF</name>
<dbReference type="PANTHER" id="PTHR15565">
    <property type="entry name" value="AATF PROTEIN APOPTOSIS ANTAGONIZING TRANSCRIPTION FACTOR"/>
    <property type="match status" value="1"/>
</dbReference>
<evidence type="ECO:0000313" key="5">
    <source>
        <dbReference type="EMBL" id="KAK0043985.1"/>
    </source>
</evidence>
<feature type="compositionally biased region" description="Acidic residues" evidence="2">
    <location>
        <begin position="278"/>
        <end position="287"/>
    </location>
</feature>
<reference evidence="5" key="2">
    <citation type="submission" date="2023-04" db="EMBL/GenBank/DDBJ databases">
        <authorList>
            <person name="Bu L."/>
            <person name="Lu L."/>
            <person name="Laidemitt M.R."/>
            <person name="Zhang S.M."/>
            <person name="Mutuku M."/>
            <person name="Mkoji G."/>
            <person name="Steinauer M."/>
            <person name="Loker E.S."/>
        </authorList>
    </citation>
    <scope>NUCLEOTIDE SEQUENCE</scope>
    <source>
        <strain evidence="5">KasaAsao</strain>
        <tissue evidence="5">Whole Snail</tissue>
    </source>
</reference>
<dbReference type="GO" id="GO:0006357">
    <property type="term" value="P:regulation of transcription by RNA polymerase II"/>
    <property type="evidence" value="ECO:0007669"/>
    <property type="project" value="TreeGrafter"/>
</dbReference>
<keyword evidence="6" id="KW-1185">Reference proteome</keyword>
<comment type="caution">
    <text evidence="5">The sequence shown here is derived from an EMBL/GenBank/DDBJ whole genome shotgun (WGS) entry which is preliminary data.</text>
</comment>
<dbReference type="GO" id="GO:0005730">
    <property type="term" value="C:nucleolus"/>
    <property type="evidence" value="ECO:0007669"/>
    <property type="project" value="TreeGrafter"/>
</dbReference>
<evidence type="ECO:0000313" key="6">
    <source>
        <dbReference type="Proteomes" id="UP001233172"/>
    </source>
</evidence>
<dbReference type="AlphaFoldDB" id="A0AAD8EXV3"/>
<dbReference type="InterPro" id="IPR012617">
    <property type="entry name" value="AATF_C"/>
</dbReference>
<feature type="domain" description="Apoptosis-antagonizing transcription factor C-terminal" evidence="3">
    <location>
        <begin position="433"/>
        <end position="515"/>
    </location>
</feature>
<evidence type="ECO:0000256" key="1">
    <source>
        <dbReference type="ARBA" id="ARBA00008966"/>
    </source>
</evidence>
<dbReference type="Pfam" id="PF13339">
    <property type="entry name" value="AATF-Che1"/>
    <property type="match status" value="1"/>
</dbReference>
<dbReference type="PANTHER" id="PTHR15565:SF0">
    <property type="entry name" value="PROTEIN AATF"/>
    <property type="match status" value="1"/>
</dbReference>
<feature type="compositionally biased region" description="Acidic residues" evidence="2">
    <location>
        <begin position="76"/>
        <end position="88"/>
    </location>
</feature>
<evidence type="ECO:0000256" key="2">
    <source>
        <dbReference type="SAM" id="MobiDB-lite"/>
    </source>
</evidence>
<dbReference type="EMBL" id="JASAOG010000207">
    <property type="protein sequence ID" value="KAK0043985.1"/>
    <property type="molecule type" value="Genomic_DNA"/>
</dbReference>
<feature type="region of interest" description="Disordered" evidence="2">
    <location>
        <begin position="58"/>
        <end position="151"/>
    </location>
</feature>
<feature type="compositionally biased region" description="Acidic residues" evidence="2">
    <location>
        <begin position="108"/>
        <end position="132"/>
    </location>
</feature>
<feature type="compositionally biased region" description="Acidic residues" evidence="2">
    <location>
        <begin position="256"/>
        <end position="269"/>
    </location>
</feature>
<sequence length="536" mass="61337">MSKIKSSLFDEIFKLQSSAPEVDIDPEDPIDGFKTKLADSLDETETLGSTALRKQTAVIADDPKYKGKRTSRNELYSDEEEFQQEDSSIENGNESNSEEASDNSDYFEAGDNESLNEDDDGGDEEDDDESEDMNDKNGTEEESGADSDVEKEEAAVAIMPQTKSDHREKGHAVSFQLGIWDDLIKGRIALQKMVAACNRLPLPETWPDFNKDSSFRTEANNVHSSVRKLMSALLELQALLLTNQDALAKNKSLPGDFDEEITSASETEESGTTKPKDEDDDVEESMDVDVPKEGKREKKQKRKFNVEEMEDIMSKRHKDFQSVRNNTLSKWDEKTRLASGKIKAKNFAAFEMSVLKQIEQVLANRERLVKRLHQQRSLYKILGQQEQVNEVKTKDEAEVEDWDDEQDIELKLKHKNKQELALNTEIVDDSDFYHVCLRDLIEMKQNEETDPVTASKQWLEIQRLRNKQKRKVDTKASKGRKIRYNVKEKLKNFMTPFDKSLWSDEQKDDLFKSLFGGHSSQTTTQVQQDVTFNIGL</sequence>
<dbReference type="Proteomes" id="UP001233172">
    <property type="component" value="Unassembled WGS sequence"/>
</dbReference>
<dbReference type="InterPro" id="IPR039223">
    <property type="entry name" value="AATF/Bfr2"/>
</dbReference>
<organism evidence="5 6">
    <name type="scientific">Biomphalaria pfeifferi</name>
    <name type="common">Bloodfluke planorb</name>
    <name type="synonym">Freshwater snail</name>
    <dbReference type="NCBI Taxonomy" id="112525"/>
    <lineage>
        <taxon>Eukaryota</taxon>
        <taxon>Metazoa</taxon>
        <taxon>Spiralia</taxon>
        <taxon>Lophotrochozoa</taxon>
        <taxon>Mollusca</taxon>
        <taxon>Gastropoda</taxon>
        <taxon>Heterobranchia</taxon>
        <taxon>Euthyneura</taxon>
        <taxon>Panpulmonata</taxon>
        <taxon>Hygrophila</taxon>
        <taxon>Lymnaeoidea</taxon>
        <taxon>Planorbidae</taxon>
        <taxon>Biomphalaria</taxon>
    </lineage>
</organism>
<evidence type="ECO:0000259" key="3">
    <source>
        <dbReference type="Pfam" id="PF08164"/>
    </source>
</evidence>